<keyword evidence="2 10" id="KW-0812">Transmembrane</keyword>
<evidence type="ECO:0000256" key="2">
    <source>
        <dbReference type="ARBA" id="ARBA00022692"/>
    </source>
</evidence>
<dbReference type="PANTHER" id="PTHR15860:SF0">
    <property type="entry name" value="LP20373P"/>
    <property type="match status" value="1"/>
</dbReference>
<evidence type="ECO:0000259" key="11">
    <source>
        <dbReference type="PROSITE" id="PS50089"/>
    </source>
</evidence>
<comment type="subcellular location">
    <subcellularLocation>
        <location evidence="1">Membrane</location>
        <topology evidence="1">Multi-pass membrane protein</topology>
    </subcellularLocation>
</comment>
<dbReference type="InterPro" id="IPR013083">
    <property type="entry name" value="Znf_RING/FYVE/PHD"/>
</dbReference>
<evidence type="ECO:0000256" key="7">
    <source>
        <dbReference type="ARBA" id="ARBA00022989"/>
    </source>
</evidence>
<accession>A0A1J4K0J3</accession>
<keyword evidence="4 9" id="KW-0863">Zinc-finger</keyword>
<evidence type="ECO:0000313" key="13">
    <source>
        <dbReference type="Proteomes" id="UP000179807"/>
    </source>
</evidence>
<keyword evidence="13" id="KW-1185">Reference proteome</keyword>
<dbReference type="PROSITE" id="PS00518">
    <property type="entry name" value="ZF_RING_1"/>
    <property type="match status" value="1"/>
</dbReference>
<dbReference type="GO" id="GO:0008270">
    <property type="term" value="F:zinc ion binding"/>
    <property type="evidence" value="ECO:0007669"/>
    <property type="project" value="UniProtKB-KW"/>
</dbReference>
<dbReference type="InterPro" id="IPR001841">
    <property type="entry name" value="Znf_RING"/>
</dbReference>
<comment type="caution">
    <text evidence="12">The sequence shown here is derived from an EMBL/GenBank/DDBJ whole genome shotgun (WGS) entry which is preliminary data.</text>
</comment>
<protein>
    <recommendedName>
        <fullName evidence="11">RING-type domain-containing protein</fullName>
    </recommendedName>
</protein>
<dbReference type="RefSeq" id="XP_068358089.1">
    <property type="nucleotide sequence ID" value="XM_068505562.1"/>
</dbReference>
<keyword evidence="3" id="KW-0479">Metal-binding</keyword>
<dbReference type="GO" id="GO:1904294">
    <property type="term" value="P:positive regulation of ERAD pathway"/>
    <property type="evidence" value="ECO:0007669"/>
    <property type="project" value="InterPro"/>
</dbReference>
<dbReference type="VEuPathDB" id="TrichDB:TRFO_27457"/>
<gene>
    <name evidence="12" type="ORF">TRFO_27457</name>
</gene>
<keyword evidence="6" id="KW-0862">Zinc</keyword>
<feature type="transmembrane region" description="Helical" evidence="10">
    <location>
        <begin position="63"/>
        <end position="80"/>
    </location>
</feature>
<evidence type="ECO:0000256" key="4">
    <source>
        <dbReference type="ARBA" id="ARBA00022771"/>
    </source>
</evidence>
<evidence type="ECO:0000256" key="5">
    <source>
        <dbReference type="ARBA" id="ARBA00022786"/>
    </source>
</evidence>
<evidence type="ECO:0000256" key="9">
    <source>
        <dbReference type="PROSITE-ProRule" id="PRU00175"/>
    </source>
</evidence>
<keyword evidence="7 10" id="KW-1133">Transmembrane helix</keyword>
<dbReference type="Proteomes" id="UP000179807">
    <property type="component" value="Unassembled WGS sequence"/>
</dbReference>
<dbReference type="PANTHER" id="PTHR15860">
    <property type="entry name" value="UNCHARACTERIZED RING FINGER-CONTAINING PROTEIN"/>
    <property type="match status" value="1"/>
</dbReference>
<dbReference type="Gene3D" id="3.30.40.10">
    <property type="entry name" value="Zinc/RING finger domain, C3HC4 (zinc finger)"/>
    <property type="match status" value="1"/>
</dbReference>
<name>A0A1J4K0J3_9EUKA</name>
<dbReference type="SUPFAM" id="SSF57850">
    <property type="entry name" value="RING/U-box"/>
    <property type="match status" value="1"/>
</dbReference>
<evidence type="ECO:0000256" key="8">
    <source>
        <dbReference type="ARBA" id="ARBA00023136"/>
    </source>
</evidence>
<dbReference type="InterPro" id="IPR017907">
    <property type="entry name" value="Znf_RING_CS"/>
</dbReference>
<feature type="transmembrane region" description="Helical" evidence="10">
    <location>
        <begin position="143"/>
        <end position="165"/>
    </location>
</feature>
<dbReference type="InterPro" id="IPR044235">
    <property type="entry name" value="RNFT1/2"/>
</dbReference>
<proteinExistence type="predicted"/>
<feature type="transmembrane region" description="Helical" evidence="10">
    <location>
        <begin position="101"/>
        <end position="123"/>
    </location>
</feature>
<dbReference type="GO" id="GO:0061630">
    <property type="term" value="F:ubiquitin protein ligase activity"/>
    <property type="evidence" value="ECO:0007669"/>
    <property type="project" value="InterPro"/>
</dbReference>
<evidence type="ECO:0000256" key="10">
    <source>
        <dbReference type="SAM" id="Phobius"/>
    </source>
</evidence>
<dbReference type="AlphaFoldDB" id="A0A1J4K0J3"/>
<evidence type="ECO:0000313" key="12">
    <source>
        <dbReference type="EMBL" id="OHT04953.1"/>
    </source>
</evidence>
<keyword evidence="5" id="KW-0833">Ubl conjugation pathway</keyword>
<dbReference type="PROSITE" id="PS50089">
    <property type="entry name" value="ZF_RING_2"/>
    <property type="match status" value="1"/>
</dbReference>
<dbReference type="EMBL" id="MLAK01000775">
    <property type="protein sequence ID" value="OHT04953.1"/>
    <property type="molecule type" value="Genomic_DNA"/>
</dbReference>
<keyword evidence="8 10" id="KW-0472">Membrane</keyword>
<evidence type="ECO:0000256" key="3">
    <source>
        <dbReference type="ARBA" id="ARBA00022723"/>
    </source>
</evidence>
<reference evidence="12" key="1">
    <citation type="submission" date="2016-10" db="EMBL/GenBank/DDBJ databases">
        <authorList>
            <person name="Benchimol M."/>
            <person name="Almeida L.G."/>
            <person name="Vasconcelos A.T."/>
            <person name="Perreira-Neves A."/>
            <person name="Rosa I.A."/>
            <person name="Tasca T."/>
            <person name="Bogo M.R."/>
            <person name="de Souza W."/>
        </authorList>
    </citation>
    <scope>NUCLEOTIDE SEQUENCE [LARGE SCALE GENOMIC DNA]</scope>
    <source>
        <strain evidence="12">K</strain>
    </source>
</reference>
<dbReference type="GO" id="GO:0016020">
    <property type="term" value="C:membrane"/>
    <property type="evidence" value="ECO:0007669"/>
    <property type="project" value="UniProtKB-SubCell"/>
</dbReference>
<evidence type="ECO:0000256" key="1">
    <source>
        <dbReference type="ARBA" id="ARBA00004141"/>
    </source>
</evidence>
<dbReference type="Pfam" id="PF13920">
    <property type="entry name" value="zf-C3HC4_3"/>
    <property type="match status" value="1"/>
</dbReference>
<dbReference type="SMART" id="SM00184">
    <property type="entry name" value="RING"/>
    <property type="match status" value="1"/>
</dbReference>
<dbReference type="OrthoDB" id="21204at2759"/>
<feature type="domain" description="RING-type" evidence="11">
    <location>
        <begin position="263"/>
        <end position="301"/>
    </location>
</feature>
<feature type="transmembrane region" description="Helical" evidence="10">
    <location>
        <begin position="177"/>
        <end position="197"/>
    </location>
</feature>
<evidence type="ECO:0000256" key="6">
    <source>
        <dbReference type="ARBA" id="ARBA00022833"/>
    </source>
</evidence>
<sequence length="326" mass="37951">MGYSITRKHVFNFYLDFIFFDSITMETTVYRSPWDINEKFPRTYAMFALMMLVVFIGRSLCEHFKIIAIVAGYIFTYLFIENQLKDVMVKMAVSSSYFRKVPYFLIPYSILLIAAIVLGFFILDSPKIVPDNNLFSTYMISLLESFIVFMIGSTLKCILLGTGLFSFKVTRRGFFGVFQRVFIIIRNIVVLPAWLGYFCGISPRSLEDLFNAKKPFWCHTYLVMKCFLQLWLLGDLGSVIRDYTFNRRATYRHVNESEVEDDCIICQDKPEEPVALGCGHIFCYKCAYRWLKDHNSCPICRAQILEPKPIEFADGFVPFTTLFSTF</sequence>
<feature type="transmembrane region" description="Helical" evidence="10">
    <location>
        <begin position="40"/>
        <end position="57"/>
    </location>
</feature>
<organism evidence="12 13">
    <name type="scientific">Tritrichomonas foetus</name>
    <dbReference type="NCBI Taxonomy" id="1144522"/>
    <lineage>
        <taxon>Eukaryota</taxon>
        <taxon>Metamonada</taxon>
        <taxon>Parabasalia</taxon>
        <taxon>Tritrichomonadida</taxon>
        <taxon>Tritrichomonadidae</taxon>
        <taxon>Tritrichomonas</taxon>
    </lineage>
</organism>
<dbReference type="GeneID" id="94840266"/>